<reference evidence="2 3" key="1">
    <citation type="journal article" date="2016" name="Mol. Biol. Evol.">
        <title>Comparative Genomics of Early-Diverging Mushroom-Forming Fungi Provides Insights into the Origins of Lignocellulose Decay Capabilities.</title>
        <authorList>
            <person name="Nagy L.G."/>
            <person name="Riley R."/>
            <person name="Tritt A."/>
            <person name="Adam C."/>
            <person name="Daum C."/>
            <person name="Floudas D."/>
            <person name="Sun H."/>
            <person name="Yadav J.S."/>
            <person name="Pangilinan J."/>
            <person name="Larsson K.H."/>
            <person name="Matsuura K."/>
            <person name="Barry K."/>
            <person name="Labutti K."/>
            <person name="Kuo R."/>
            <person name="Ohm R.A."/>
            <person name="Bhattacharya S.S."/>
            <person name="Shirouzu T."/>
            <person name="Yoshinaga Y."/>
            <person name="Martin F.M."/>
            <person name="Grigoriev I.V."/>
            <person name="Hibbett D.S."/>
        </authorList>
    </citation>
    <scope>NUCLEOTIDE SEQUENCE [LARGE SCALE GENOMIC DNA]</scope>
    <source>
        <strain evidence="2 3">HHB12733</strain>
    </source>
</reference>
<accession>A0A165GE66</accession>
<gene>
    <name evidence="2" type="ORF">CALCODRAFT_265630</name>
</gene>
<keyword evidence="3" id="KW-1185">Reference proteome</keyword>
<dbReference type="AlphaFoldDB" id="A0A165GE66"/>
<organism evidence="2 3">
    <name type="scientific">Calocera cornea HHB12733</name>
    <dbReference type="NCBI Taxonomy" id="1353952"/>
    <lineage>
        <taxon>Eukaryota</taxon>
        <taxon>Fungi</taxon>
        <taxon>Dikarya</taxon>
        <taxon>Basidiomycota</taxon>
        <taxon>Agaricomycotina</taxon>
        <taxon>Dacrymycetes</taxon>
        <taxon>Dacrymycetales</taxon>
        <taxon>Dacrymycetaceae</taxon>
        <taxon>Calocera</taxon>
    </lineage>
</organism>
<feature type="compositionally biased region" description="Low complexity" evidence="1">
    <location>
        <begin position="36"/>
        <end position="47"/>
    </location>
</feature>
<feature type="region of interest" description="Disordered" evidence="1">
    <location>
        <begin position="36"/>
        <end position="58"/>
    </location>
</feature>
<dbReference type="EMBL" id="KV423957">
    <property type="protein sequence ID" value="KZT57957.1"/>
    <property type="molecule type" value="Genomic_DNA"/>
</dbReference>
<evidence type="ECO:0000313" key="3">
    <source>
        <dbReference type="Proteomes" id="UP000076842"/>
    </source>
</evidence>
<evidence type="ECO:0000313" key="2">
    <source>
        <dbReference type="EMBL" id="KZT57957.1"/>
    </source>
</evidence>
<evidence type="ECO:0000256" key="1">
    <source>
        <dbReference type="SAM" id="MobiDB-lite"/>
    </source>
</evidence>
<name>A0A165GE66_9BASI</name>
<sequence length="130" mass="13227">MDRAVAGRIPGQRAAGHWAELDAQDKKVVGRGTRIARPALASASRSPDPYRPNQHKASRATKFPHGFGFCFPGGGGGGGDVLCGLGRSVLAPFSPGSGLPSRGGGVGGGVGRPVSPLWGWGWEGSSRPNA</sequence>
<protein>
    <submittedName>
        <fullName evidence="2">Uncharacterized protein</fullName>
    </submittedName>
</protein>
<proteinExistence type="predicted"/>
<dbReference type="Proteomes" id="UP000076842">
    <property type="component" value="Unassembled WGS sequence"/>
</dbReference>
<dbReference type="InParanoid" id="A0A165GE66"/>